<organism evidence="1 2">
    <name type="scientific">Geomonas propionica</name>
    <dbReference type="NCBI Taxonomy" id="2798582"/>
    <lineage>
        <taxon>Bacteria</taxon>
        <taxon>Pseudomonadati</taxon>
        <taxon>Thermodesulfobacteriota</taxon>
        <taxon>Desulfuromonadia</taxon>
        <taxon>Geobacterales</taxon>
        <taxon>Geobacteraceae</taxon>
        <taxon>Geomonas</taxon>
    </lineage>
</organism>
<proteinExistence type="predicted"/>
<keyword evidence="2" id="KW-1185">Reference proteome</keyword>
<evidence type="ECO:0000313" key="1">
    <source>
        <dbReference type="EMBL" id="MBJ6801138.1"/>
    </source>
</evidence>
<dbReference type="RefSeq" id="WP_199395632.1">
    <property type="nucleotide sequence ID" value="NZ_JAEMHK010000009.1"/>
</dbReference>
<protein>
    <recommendedName>
        <fullName evidence="3">AbiTii domain-containing protein</fullName>
    </recommendedName>
</protein>
<accession>A0ABS0YT79</accession>
<evidence type="ECO:0000313" key="2">
    <source>
        <dbReference type="Proteomes" id="UP000641025"/>
    </source>
</evidence>
<evidence type="ECO:0008006" key="3">
    <source>
        <dbReference type="Google" id="ProtNLM"/>
    </source>
</evidence>
<dbReference type="EMBL" id="JAEMHK010000009">
    <property type="protein sequence ID" value="MBJ6801138.1"/>
    <property type="molecule type" value="Genomic_DNA"/>
</dbReference>
<name>A0ABS0YT79_9BACT</name>
<reference evidence="1 2" key="1">
    <citation type="submission" date="2020-12" db="EMBL/GenBank/DDBJ databases">
        <title>Geomonas sp. Red259, isolated from paddy soil.</title>
        <authorList>
            <person name="Xu Z."/>
            <person name="Zhang Z."/>
            <person name="Masuda Y."/>
            <person name="Itoh H."/>
            <person name="Senoo K."/>
        </authorList>
    </citation>
    <scope>NUCLEOTIDE SEQUENCE [LARGE SCALE GENOMIC DNA]</scope>
    <source>
        <strain evidence="1 2">Red259</strain>
    </source>
</reference>
<gene>
    <name evidence="1" type="ORF">JFN90_13470</name>
</gene>
<sequence length="241" mass="27127">MTDQELIPILEKLKNIMISVATGGQRIQVVNQEYLASYQDADVAIKSRGIENPNPYSDLWEWYGRWSSGDLPTYQSRRLFLSELYAPLLKELRDRAAGDPPKLIEETTGWPKVDRTIGEARMRLAEAENEEQFQAVGLLCREALISLAQSVFDPHVHKCEDGVTPSETDAKRMLSGYISSTLEGRSNEVSRKHARAAYDLAVELQHRRTADFRQAALCVEATTSVINVMAIISGRRDPCPF</sequence>
<dbReference type="Proteomes" id="UP000641025">
    <property type="component" value="Unassembled WGS sequence"/>
</dbReference>
<comment type="caution">
    <text evidence="1">The sequence shown here is derived from an EMBL/GenBank/DDBJ whole genome shotgun (WGS) entry which is preliminary data.</text>
</comment>